<dbReference type="EMBL" id="JF510773">
    <property type="protein sequence ID" value="AEX60259.1"/>
    <property type="molecule type" value="mRNA"/>
</dbReference>
<dbReference type="AlphaFoldDB" id="H2BKD8"/>
<name>H2BKD8_CONCS</name>
<organism evidence="2">
    <name type="scientific">Conus coronatus</name>
    <name type="common">Crowned cone</name>
    <dbReference type="NCBI Taxonomy" id="89441"/>
    <lineage>
        <taxon>Eukaryota</taxon>
        <taxon>Metazoa</taxon>
        <taxon>Spiralia</taxon>
        <taxon>Lophotrochozoa</taxon>
        <taxon>Mollusca</taxon>
        <taxon>Gastropoda</taxon>
        <taxon>Caenogastropoda</taxon>
        <taxon>Neogastropoda</taxon>
        <taxon>Conoidea</taxon>
        <taxon>Conidae</taxon>
        <taxon>Conus</taxon>
        <taxon>Virroconus</taxon>
    </lineage>
</organism>
<accession>H2BKD8</accession>
<protein>
    <submittedName>
        <fullName evidence="2">M superfamily MMSK group conopeptide Co3-MGK01</fullName>
    </submittedName>
</protein>
<feature type="signal peptide" evidence="1">
    <location>
        <begin position="1"/>
        <end position="20"/>
    </location>
</feature>
<evidence type="ECO:0000256" key="1">
    <source>
        <dbReference type="SAM" id="SignalP"/>
    </source>
</evidence>
<evidence type="ECO:0000313" key="2">
    <source>
        <dbReference type="EMBL" id="AEX60259.1"/>
    </source>
</evidence>
<reference evidence="2" key="1">
    <citation type="journal article" date="2013" name="Toxicon">
        <title>Characterizing the evolution and functions of the M-superfamily conotoxins.</title>
        <authorList>
            <person name="Zhou M."/>
            <person name="Wang L."/>
            <person name="Wu Y."/>
            <person name="Zhu X."/>
            <person name="Feng Y."/>
            <person name="Chen Z."/>
            <person name="Li Y."/>
            <person name="Sun D."/>
            <person name="Ren Z."/>
            <person name="Xu A."/>
        </authorList>
    </citation>
    <scope>NUCLEOTIDE SEQUENCE</scope>
</reference>
<feature type="chain" id="PRO_5003560157" evidence="1">
    <location>
        <begin position="21"/>
        <end position="59"/>
    </location>
</feature>
<proteinExistence type="evidence at transcript level"/>
<sequence>MMSKLGVLLTICLLLFPITADPLVEDQPADRMQNGNLRTTHLKRCCNVCVPSCMGKCCG</sequence>
<keyword evidence="1" id="KW-0732">Signal</keyword>